<dbReference type="PANTHER" id="PTHR46726">
    <property type="entry name" value="TWO PORE CHANNEL 3"/>
    <property type="match status" value="1"/>
</dbReference>
<dbReference type="PANTHER" id="PTHR46726:SF1">
    <property type="entry name" value="TWO-PORE CALCIUM CHANNEL 3"/>
    <property type="match status" value="1"/>
</dbReference>
<accession>A0A812L5J1</accession>
<feature type="transmembrane region" description="Helical" evidence="5">
    <location>
        <begin position="399"/>
        <end position="418"/>
    </location>
</feature>
<gene>
    <name evidence="8" type="primary">scn4aa</name>
    <name evidence="8" type="ORF">SNAT2548_LOCUS10631</name>
</gene>
<name>A0A812L5J1_9DINO</name>
<feature type="transmembrane region" description="Helical" evidence="5">
    <location>
        <begin position="438"/>
        <end position="456"/>
    </location>
</feature>
<dbReference type="AlphaFoldDB" id="A0A812L5J1"/>
<keyword evidence="2 5" id="KW-0812">Transmembrane</keyword>
<evidence type="ECO:0000256" key="5">
    <source>
        <dbReference type="SAM" id="Phobius"/>
    </source>
</evidence>
<evidence type="ECO:0000313" key="8">
    <source>
        <dbReference type="EMBL" id="CAE7239482.1"/>
    </source>
</evidence>
<evidence type="ECO:0000256" key="4">
    <source>
        <dbReference type="ARBA" id="ARBA00023136"/>
    </source>
</evidence>
<feature type="transmembrane region" description="Helical" evidence="5">
    <location>
        <begin position="468"/>
        <end position="488"/>
    </location>
</feature>
<dbReference type="EMBL" id="CAJNDS010000889">
    <property type="protein sequence ID" value="CAE7239482.1"/>
    <property type="molecule type" value="Genomic_DNA"/>
</dbReference>
<dbReference type="InterPro" id="IPR018247">
    <property type="entry name" value="EF_Hand_1_Ca_BS"/>
</dbReference>
<keyword evidence="3 5" id="KW-1133">Transmembrane helix</keyword>
<keyword evidence="4 5" id="KW-0472">Membrane</keyword>
<evidence type="ECO:0000256" key="3">
    <source>
        <dbReference type="ARBA" id="ARBA00022989"/>
    </source>
</evidence>
<feature type="chain" id="PRO_5032572057" evidence="6">
    <location>
        <begin position="22"/>
        <end position="636"/>
    </location>
</feature>
<dbReference type="PROSITE" id="PS00018">
    <property type="entry name" value="EF_HAND_1"/>
    <property type="match status" value="1"/>
</dbReference>
<evidence type="ECO:0000259" key="7">
    <source>
        <dbReference type="Pfam" id="PF00520"/>
    </source>
</evidence>
<organism evidence="8 9">
    <name type="scientific">Symbiodinium natans</name>
    <dbReference type="NCBI Taxonomy" id="878477"/>
    <lineage>
        <taxon>Eukaryota</taxon>
        <taxon>Sar</taxon>
        <taxon>Alveolata</taxon>
        <taxon>Dinophyceae</taxon>
        <taxon>Suessiales</taxon>
        <taxon>Symbiodiniaceae</taxon>
        <taxon>Symbiodinium</taxon>
    </lineage>
</organism>
<dbReference type="OrthoDB" id="406386at2759"/>
<dbReference type="InterPro" id="IPR029063">
    <property type="entry name" value="SAM-dependent_MTases_sf"/>
</dbReference>
<comment type="subcellular location">
    <subcellularLocation>
        <location evidence="1">Membrane</location>
        <topology evidence="1">Multi-pass membrane protein</topology>
    </subcellularLocation>
</comment>
<feature type="signal peptide" evidence="6">
    <location>
        <begin position="1"/>
        <end position="21"/>
    </location>
</feature>
<feature type="non-terminal residue" evidence="8">
    <location>
        <position position="1"/>
    </location>
</feature>
<evidence type="ECO:0000256" key="6">
    <source>
        <dbReference type="SAM" id="SignalP"/>
    </source>
</evidence>
<dbReference type="Gene3D" id="3.40.50.150">
    <property type="entry name" value="Vaccinia Virus protein VP39"/>
    <property type="match status" value="1"/>
</dbReference>
<feature type="transmembrane region" description="Helical" evidence="5">
    <location>
        <begin position="540"/>
        <end position="565"/>
    </location>
</feature>
<evidence type="ECO:0000256" key="1">
    <source>
        <dbReference type="ARBA" id="ARBA00004141"/>
    </source>
</evidence>
<dbReference type="InterPro" id="IPR005821">
    <property type="entry name" value="Ion_trans_dom"/>
</dbReference>
<dbReference type="GO" id="GO:0016020">
    <property type="term" value="C:membrane"/>
    <property type="evidence" value="ECO:0007669"/>
    <property type="project" value="UniProtKB-SubCell"/>
</dbReference>
<dbReference type="GO" id="GO:0005216">
    <property type="term" value="F:monoatomic ion channel activity"/>
    <property type="evidence" value="ECO:0007669"/>
    <property type="project" value="InterPro"/>
</dbReference>
<keyword evidence="6" id="KW-0732">Signal</keyword>
<feature type="non-terminal residue" evidence="8">
    <location>
        <position position="636"/>
    </location>
</feature>
<evidence type="ECO:0000256" key="2">
    <source>
        <dbReference type="ARBA" id="ARBA00022692"/>
    </source>
</evidence>
<feature type="domain" description="Ion transport" evidence="7">
    <location>
        <begin position="318"/>
        <end position="573"/>
    </location>
</feature>
<reference evidence="8" key="1">
    <citation type="submission" date="2021-02" db="EMBL/GenBank/DDBJ databases">
        <authorList>
            <person name="Dougan E. K."/>
            <person name="Rhodes N."/>
            <person name="Thang M."/>
            <person name="Chan C."/>
        </authorList>
    </citation>
    <scope>NUCLEOTIDE SEQUENCE</scope>
</reference>
<dbReference type="Proteomes" id="UP000604046">
    <property type="component" value="Unassembled WGS sequence"/>
</dbReference>
<dbReference type="Gene3D" id="1.20.120.350">
    <property type="entry name" value="Voltage-gated potassium channels. Chain C"/>
    <property type="match status" value="1"/>
</dbReference>
<dbReference type="InterPro" id="IPR027359">
    <property type="entry name" value="Volt_channel_dom_sf"/>
</dbReference>
<keyword evidence="9" id="KW-1185">Reference proteome</keyword>
<proteinExistence type="predicted"/>
<dbReference type="SUPFAM" id="SSF81324">
    <property type="entry name" value="Voltage-gated potassium channels"/>
    <property type="match status" value="1"/>
</dbReference>
<dbReference type="SUPFAM" id="SSF53335">
    <property type="entry name" value="S-adenosyl-L-methionine-dependent methyltransferases"/>
    <property type="match status" value="1"/>
</dbReference>
<dbReference type="Pfam" id="PF00520">
    <property type="entry name" value="Ion_trans"/>
    <property type="match status" value="1"/>
</dbReference>
<feature type="transmembrane region" description="Helical" evidence="5">
    <location>
        <begin position="365"/>
        <end position="387"/>
    </location>
</feature>
<sequence length="636" mass="71183">MLLAFCAALCFWGAAAAYAAAEPAFHSLLQIQSELAPLMPVPQRDCSALAGDDCSFKAEGGAEFNCTVEHASRLMYETWVPPGASVLHVGARYGQTSCLLSRVLTDQNSKLVSVEADPSVWDVLQENLEEHNCRSEVVHGVLGPRSLKIITPDWAKKDGINGYGDLAVDVDDPRPGLISPAHTVQSLGASFDTLAIDCQGCFATFLDDNPVLRQTLSLIIVEVHQWSSEPSTVEKLLQEGWELKQKVMRQHVLCKGPCVSQCDPGWAEQHARQYYGDELLGFQDGGAGVLRPQTAKREVKALQRNTRRIRVASMVFSQTFETVMGIIIVGNIGLIMYEANQDAKCFPDWAGRNIDCPHRSDSIAWLVWTNLLLLITYTVECGIRFYVERTSFFCNKWNMIDLVIVILGWSSMLLASVVKLQVNLSLLRLSRLIRVLRAIRVFISIPEFYLLVTGLYSSIKAILFGSMMLLFVIIFWAIVAVELLHPVMSRLEAEWIRLHCPECMYRFADVFSAGVTLFQQIVAGDSWGQISLPLIAENPWIAVMLFIIMMTISLGVMNLILAVIVERATEARENDHEQRVKQKAQERAKNMVELAVLCANLDKDQSGTVSLEEMQSGYDHDKDFKKLMDQMDIKRD</sequence>
<protein>
    <submittedName>
        <fullName evidence="8">Scn4aa protein</fullName>
    </submittedName>
</protein>
<evidence type="ECO:0000313" key="9">
    <source>
        <dbReference type="Proteomes" id="UP000604046"/>
    </source>
</evidence>
<comment type="caution">
    <text evidence="8">The sequence shown here is derived from an EMBL/GenBank/DDBJ whole genome shotgun (WGS) entry which is preliminary data.</text>
</comment>
<dbReference type="Gene3D" id="1.10.287.70">
    <property type="match status" value="1"/>
</dbReference>